<sequence>MDRQRGIGLSVSGTERSVSDDGGRHIVPRYGARVSRDLTAVTKQRPNDQVETARISCEPRKQLVSTQIQLSTGSASFLPPEALPRFAFRVNEDYMKKVDIIYEPREVAPRTHLHDVILSTLFSEIKNEIGFVLGHVVTVFLNHNPHSALSASSNDTTSE</sequence>
<dbReference type="Proteomes" id="UP000078540">
    <property type="component" value="Unassembled WGS sequence"/>
</dbReference>
<evidence type="ECO:0000313" key="2">
    <source>
        <dbReference type="EMBL" id="KYM85482.1"/>
    </source>
</evidence>
<dbReference type="EMBL" id="KQ976453">
    <property type="protein sequence ID" value="KYM85482.1"/>
    <property type="molecule type" value="Genomic_DNA"/>
</dbReference>
<evidence type="ECO:0000256" key="1">
    <source>
        <dbReference type="SAM" id="MobiDB-lite"/>
    </source>
</evidence>
<proteinExistence type="predicted"/>
<reference evidence="2 3" key="1">
    <citation type="submission" date="2015-09" db="EMBL/GenBank/DDBJ databases">
        <title>Atta colombica WGS genome.</title>
        <authorList>
            <person name="Nygaard S."/>
            <person name="Hu H."/>
            <person name="Boomsma J."/>
            <person name="Zhang G."/>
        </authorList>
    </citation>
    <scope>NUCLEOTIDE SEQUENCE [LARGE SCALE GENOMIC DNA]</scope>
    <source>
        <strain evidence="2">Treedump-2</strain>
        <tissue evidence="2">Whole body</tissue>
    </source>
</reference>
<protein>
    <submittedName>
        <fullName evidence="2">Uncharacterized protein</fullName>
    </submittedName>
</protein>
<name>A0A195BLC7_9HYME</name>
<accession>A0A195BLC7</accession>
<evidence type="ECO:0000313" key="3">
    <source>
        <dbReference type="Proteomes" id="UP000078540"/>
    </source>
</evidence>
<keyword evidence="3" id="KW-1185">Reference proteome</keyword>
<feature type="region of interest" description="Disordered" evidence="1">
    <location>
        <begin position="1"/>
        <end position="24"/>
    </location>
</feature>
<gene>
    <name evidence="2" type="ORF">ALC53_04725</name>
</gene>
<dbReference type="AlphaFoldDB" id="A0A195BLC7"/>
<organism evidence="2 3">
    <name type="scientific">Atta colombica</name>
    <dbReference type="NCBI Taxonomy" id="520822"/>
    <lineage>
        <taxon>Eukaryota</taxon>
        <taxon>Metazoa</taxon>
        <taxon>Ecdysozoa</taxon>
        <taxon>Arthropoda</taxon>
        <taxon>Hexapoda</taxon>
        <taxon>Insecta</taxon>
        <taxon>Pterygota</taxon>
        <taxon>Neoptera</taxon>
        <taxon>Endopterygota</taxon>
        <taxon>Hymenoptera</taxon>
        <taxon>Apocrita</taxon>
        <taxon>Aculeata</taxon>
        <taxon>Formicoidea</taxon>
        <taxon>Formicidae</taxon>
        <taxon>Myrmicinae</taxon>
        <taxon>Atta</taxon>
    </lineage>
</organism>